<protein>
    <recommendedName>
        <fullName evidence="5">B30.2/SPRY domain-containing protein</fullName>
    </recommendedName>
</protein>
<dbReference type="SUPFAM" id="SSF49899">
    <property type="entry name" value="Concanavalin A-like lectins/glucanases"/>
    <property type="match status" value="1"/>
</dbReference>
<accession>A0A0L0T588</accession>
<sequence>MATPSGDTSAAVRLIARGVDSWDADIYGSPSKPLIGPAGAPGFWDRASIADSNIAPSGAIRNCTFVTLSSTNRDSTMYFGAACPSAPHKPFGDSPWVEALVGVALAFAGFALVLGCFVVKGKLEREPDVTMREWARRAGATVAKWVRMRVSKEGRVELALAARGDKYLRAHPQREVEWTPALVASLTNESGITEMDIPSENQDKVQVARGETETRIDFFPQHRGVPSLQCHDRARDGDVTVFTKLPVPWVPPSVAAPEILRRSVYFELTVTALAPSTTFAFGLARHPFPSFRLPGRNAGSIGYHSSSGLVHSRQSEPAFFYWLPRTSHALSYGVGDVVGVGISGGKVYFSHNGELVLVLEMVAEPGMHVAFGATGPCTVKVHWHGPWRWSEANEKGYKYVHEDGSRQYLGEQEPASLGPLKNGDAPPPYSQENESSSFSRRP</sequence>
<organism evidence="3 4">
    <name type="scientific">Allomyces macrogynus (strain ATCC 38327)</name>
    <name type="common">Allomyces javanicus var. macrogynus</name>
    <dbReference type="NCBI Taxonomy" id="578462"/>
    <lineage>
        <taxon>Eukaryota</taxon>
        <taxon>Fungi</taxon>
        <taxon>Fungi incertae sedis</taxon>
        <taxon>Blastocladiomycota</taxon>
        <taxon>Blastocladiomycetes</taxon>
        <taxon>Blastocladiales</taxon>
        <taxon>Blastocladiaceae</taxon>
        <taxon>Allomyces</taxon>
    </lineage>
</organism>
<dbReference type="Proteomes" id="UP000054350">
    <property type="component" value="Unassembled WGS sequence"/>
</dbReference>
<dbReference type="STRING" id="578462.A0A0L0T588"/>
<dbReference type="Gene3D" id="2.60.120.920">
    <property type="match status" value="1"/>
</dbReference>
<dbReference type="VEuPathDB" id="FungiDB:AMAG_14260"/>
<keyword evidence="4" id="KW-1185">Reference proteome</keyword>
<keyword evidence="2" id="KW-1133">Transmembrane helix</keyword>
<keyword evidence="2" id="KW-0472">Membrane</keyword>
<dbReference type="EMBL" id="GG745362">
    <property type="protein sequence ID" value="KNE69714.1"/>
    <property type="molecule type" value="Genomic_DNA"/>
</dbReference>
<keyword evidence="2" id="KW-0812">Transmembrane</keyword>
<evidence type="ECO:0000256" key="1">
    <source>
        <dbReference type="SAM" id="MobiDB-lite"/>
    </source>
</evidence>
<name>A0A0L0T588_ALLM3</name>
<proteinExistence type="predicted"/>
<evidence type="ECO:0000313" key="3">
    <source>
        <dbReference type="EMBL" id="KNE69714.1"/>
    </source>
</evidence>
<evidence type="ECO:0000256" key="2">
    <source>
        <dbReference type="SAM" id="Phobius"/>
    </source>
</evidence>
<dbReference type="InterPro" id="IPR013320">
    <property type="entry name" value="ConA-like_dom_sf"/>
</dbReference>
<evidence type="ECO:0008006" key="5">
    <source>
        <dbReference type="Google" id="ProtNLM"/>
    </source>
</evidence>
<evidence type="ECO:0000313" key="4">
    <source>
        <dbReference type="Proteomes" id="UP000054350"/>
    </source>
</evidence>
<gene>
    <name evidence="3" type="ORF">AMAG_14260</name>
</gene>
<dbReference type="InterPro" id="IPR043136">
    <property type="entry name" value="B30.2/SPRY_sf"/>
</dbReference>
<feature type="transmembrane region" description="Helical" evidence="2">
    <location>
        <begin position="99"/>
        <end position="119"/>
    </location>
</feature>
<feature type="compositionally biased region" description="Polar residues" evidence="1">
    <location>
        <begin position="430"/>
        <end position="442"/>
    </location>
</feature>
<dbReference type="OrthoDB" id="258495at2759"/>
<reference evidence="3 4" key="1">
    <citation type="submission" date="2009-11" db="EMBL/GenBank/DDBJ databases">
        <title>Annotation of Allomyces macrogynus ATCC 38327.</title>
        <authorList>
            <consortium name="The Broad Institute Genome Sequencing Platform"/>
            <person name="Russ C."/>
            <person name="Cuomo C."/>
            <person name="Burger G."/>
            <person name="Gray M.W."/>
            <person name="Holland P.W.H."/>
            <person name="King N."/>
            <person name="Lang F.B.F."/>
            <person name="Roger A.J."/>
            <person name="Ruiz-Trillo I."/>
            <person name="Young S.K."/>
            <person name="Zeng Q."/>
            <person name="Gargeya S."/>
            <person name="Fitzgerald M."/>
            <person name="Haas B."/>
            <person name="Abouelleil A."/>
            <person name="Alvarado L."/>
            <person name="Arachchi H.M."/>
            <person name="Berlin A."/>
            <person name="Chapman S.B."/>
            <person name="Gearin G."/>
            <person name="Goldberg J."/>
            <person name="Griggs A."/>
            <person name="Gujja S."/>
            <person name="Hansen M."/>
            <person name="Heiman D."/>
            <person name="Howarth C."/>
            <person name="Larimer J."/>
            <person name="Lui A."/>
            <person name="MacDonald P.J.P."/>
            <person name="McCowen C."/>
            <person name="Montmayeur A."/>
            <person name="Murphy C."/>
            <person name="Neiman D."/>
            <person name="Pearson M."/>
            <person name="Priest M."/>
            <person name="Roberts A."/>
            <person name="Saif S."/>
            <person name="Shea T."/>
            <person name="Sisk P."/>
            <person name="Stolte C."/>
            <person name="Sykes S."/>
            <person name="Wortman J."/>
            <person name="Nusbaum C."/>
            <person name="Birren B."/>
        </authorList>
    </citation>
    <scope>NUCLEOTIDE SEQUENCE [LARGE SCALE GENOMIC DNA]</scope>
    <source>
        <strain evidence="3 4">ATCC 38327</strain>
    </source>
</reference>
<feature type="region of interest" description="Disordered" evidence="1">
    <location>
        <begin position="408"/>
        <end position="442"/>
    </location>
</feature>
<dbReference type="AlphaFoldDB" id="A0A0L0T588"/>
<reference evidence="4" key="2">
    <citation type="submission" date="2009-11" db="EMBL/GenBank/DDBJ databases">
        <title>The Genome Sequence of Allomyces macrogynus strain ATCC 38327.</title>
        <authorList>
            <consortium name="The Broad Institute Genome Sequencing Platform"/>
            <person name="Russ C."/>
            <person name="Cuomo C."/>
            <person name="Shea T."/>
            <person name="Young S.K."/>
            <person name="Zeng Q."/>
            <person name="Koehrsen M."/>
            <person name="Haas B."/>
            <person name="Borodovsky M."/>
            <person name="Guigo R."/>
            <person name="Alvarado L."/>
            <person name="Berlin A."/>
            <person name="Borenstein D."/>
            <person name="Chen Z."/>
            <person name="Engels R."/>
            <person name="Freedman E."/>
            <person name="Gellesch M."/>
            <person name="Goldberg J."/>
            <person name="Griggs A."/>
            <person name="Gujja S."/>
            <person name="Heiman D."/>
            <person name="Hepburn T."/>
            <person name="Howarth C."/>
            <person name="Jen D."/>
            <person name="Larson L."/>
            <person name="Lewis B."/>
            <person name="Mehta T."/>
            <person name="Park D."/>
            <person name="Pearson M."/>
            <person name="Roberts A."/>
            <person name="Saif S."/>
            <person name="Shenoy N."/>
            <person name="Sisk P."/>
            <person name="Stolte C."/>
            <person name="Sykes S."/>
            <person name="Walk T."/>
            <person name="White J."/>
            <person name="Yandava C."/>
            <person name="Burger G."/>
            <person name="Gray M.W."/>
            <person name="Holland P.W.H."/>
            <person name="King N."/>
            <person name="Lang F.B.F."/>
            <person name="Roger A.J."/>
            <person name="Ruiz-Trillo I."/>
            <person name="Lander E."/>
            <person name="Nusbaum C."/>
        </authorList>
    </citation>
    <scope>NUCLEOTIDE SEQUENCE [LARGE SCALE GENOMIC DNA]</scope>
    <source>
        <strain evidence="4">ATCC 38327</strain>
    </source>
</reference>